<evidence type="ECO:0000313" key="3">
    <source>
        <dbReference type="Proteomes" id="UP001595921"/>
    </source>
</evidence>
<dbReference type="PANTHER" id="PTHR46438">
    <property type="entry name" value="ALPHA/BETA-HYDROLASES SUPERFAMILY PROTEIN"/>
    <property type="match status" value="1"/>
</dbReference>
<dbReference type="RefSeq" id="WP_267623666.1">
    <property type="nucleotide sequence ID" value="NZ_JAODIW010000008.1"/>
</dbReference>
<organism evidence="2 3">
    <name type="scientific">Halobium salinum</name>
    <dbReference type="NCBI Taxonomy" id="1364940"/>
    <lineage>
        <taxon>Archaea</taxon>
        <taxon>Methanobacteriati</taxon>
        <taxon>Methanobacteriota</taxon>
        <taxon>Stenosarchaea group</taxon>
        <taxon>Halobacteria</taxon>
        <taxon>Halobacteriales</taxon>
        <taxon>Haloferacaceae</taxon>
        <taxon>Halobium</taxon>
    </lineage>
</organism>
<evidence type="ECO:0000259" key="1">
    <source>
        <dbReference type="Pfam" id="PF12697"/>
    </source>
</evidence>
<evidence type="ECO:0000313" key="2">
    <source>
        <dbReference type="EMBL" id="MFC4358566.1"/>
    </source>
</evidence>
<proteinExistence type="predicted"/>
<dbReference type="PRINTS" id="PR00111">
    <property type="entry name" value="ABHYDROLASE"/>
</dbReference>
<dbReference type="Pfam" id="PF12697">
    <property type="entry name" value="Abhydrolase_6"/>
    <property type="match status" value="1"/>
</dbReference>
<dbReference type="Gene3D" id="3.40.50.1820">
    <property type="entry name" value="alpha/beta hydrolase"/>
    <property type="match status" value="1"/>
</dbReference>
<sequence>MSFRRALTVGAAGVAGVGLAVALDRALEARAGELEPRLSGDQHVYRWRGIDVAYSEAGDPDDPTLVLLHGINAAGTNGEFRSVFDALAEEYHVVAPDLPGFGRSDRPPLRYSAALYEDFVADFVSQYDRPAVLASSLTSAYVAASAPDLDLAALVCVCPTAAGGPEPKLWLRELLRSPILGELAFDAITSKPSIRYFNADHGYYDPEKATGDWTDYEWRTAHQPGARYAPASFVSGYLNSAVDLGDALAELDCPVTFLWGREADITPLSDGRDLADRADARLVVFDDAKLLPHVEFPEQFADTVLGELNRAFA</sequence>
<dbReference type="GO" id="GO:0016787">
    <property type="term" value="F:hydrolase activity"/>
    <property type="evidence" value="ECO:0007669"/>
    <property type="project" value="UniProtKB-KW"/>
</dbReference>
<dbReference type="PANTHER" id="PTHR46438:SF2">
    <property type="entry name" value="ALPHA_BETA-HYDROLASES SUPERFAMILY PROTEIN"/>
    <property type="match status" value="1"/>
</dbReference>
<name>A0ABD5PDM7_9EURY</name>
<protein>
    <submittedName>
        <fullName evidence="2">Alpha/beta fold hydrolase</fullName>
    </submittedName>
</protein>
<gene>
    <name evidence="2" type="ORF">ACFO0N_11500</name>
</gene>
<comment type="caution">
    <text evidence="2">The sequence shown here is derived from an EMBL/GenBank/DDBJ whole genome shotgun (WGS) entry which is preliminary data.</text>
</comment>
<accession>A0ABD5PDM7</accession>
<dbReference type="InterPro" id="IPR000073">
    <property type="entry name" value="AB_hydrolase_1"/>
</dbReference>
<feature type="domain" description="AB hydrolase-1" evidence="1">
    <location>
        <begin position="65"/>
        <end position="302"/>
    </location>
</feature>
<dbReference type="AlphaFoldDB" id="A0ABD5PDM7"/>
<dbReference type="EMBL" id="JBHSDS010000006">
    <property type="protein sequence ID" value="MFC4358566.1"/>
    <property type="molecule type" value="Genomic_DNA"/>
</dbReference>
<dbReference type="InterPro" id="IPR029058">
    <property type="entry name" value="AB_hydrolase_fold"/>
</dbReference>
<keyword evidence="2" id="KW-0378">Hydrolase</keyword>
<dbReference type="Proteomes" id="UP001595921">
    <property type="component" value="Unassembled WGS sequence"/>
</dbReference>
<reference evidence="2 3" key="1">
    <citation type="journal article" date="2019" name="Int. J. Syst. Evol. Microbiol.">
        <title>The Global Catalogue of Microorganisms (GCM) 10K type strain sequencing project: providing services to taxonomists for standard genome sequencing and annotation.</title>
        <authorList>
            <consortium name="The Broad Institute Genomics Platform"/>
            <consortium name="The Broad Institute Genome Sequencing Center for Infectious Disease"/>
            <person name="Wu L."/>
            <person name="Ma J."/>
        </authorList>
    </citation>
    <scope>NUCLEOTIDE SEQUENCE [LARGE SCALE GENOMIC DNA]</scope>
    <source>
        <strain evidence="2 3">CGMCC 1.12553</strain>
    </source>
</reference>
<dbReference type="SUPFAM" id="SSF53474">
    <property type="entry name" value="alpha/beta-Hydrolases"/>
    <property type="match status" value="1"/>
</dbReference>
<keyword evidence="3" id="KW-1185">Reference proteome</keyword>